<dbReference type="EMBL" id="BAABFO010000005">
    <property type="protein sequence ID" value="GAA4328131.1"/>
    <property type="molecule type" value="Genomic_DNA"/>
</dbReference>
<keyword evidence="1" id="KW-0732">Signal</keyword>
<protein>
    <submittedName>
        <fullName evidence="2">Uncharacterized protein</fullName>
    </submittedName>
</protein>
<gene>
    <name evidence="2" type="ORF">GCM10023144_13610</name>
</gene>
<organism evidence="2 3">
    <name type="scientific">Pigmentiphaga soli</name>
    <dbReference type="NCBI Taxonomy" id="1007095"/>
    <lineage>
        <taxon>Bacteria</taxon>
        <taxon>Pseudomonadati</taxon>
        <taxon>Pseudomonadota</taxon>
        <taxon>Betaproteobacteria</taxon>
        <taxon>Burkholderiales</taxon>
        <taxon>Alcaligenaceae</taxon>
        <taxon>Pigmentiphaga</taxon>
    </lineage>
</organism>
<feature type="chain" id="PRO_5047124613" evidence="1">
    <location>
        <begin position="22"/>
        <end position="169"/>
    </location>
</feature>
<accession>A0ABP8GQE7</accession>
<evidence type="ECO:0000313" key="3">
    <source>
        <dbReference type="Proteomes" id="UP001501671"/>
    </source>
</evidence>
<sequence length="169" mass="17224">MKRYGPALACACLVLVAGCGAGGDAQQDSAAEQVAALEAGGDIPALDRTAGLLGPDADGNGVRDDIDRYLAGLALEPTQASAAEQFARALQSTLAADPADEAAVRQAALGLSRAGQCLAFRHVPNRSGLITALEGFTADTRERSARYMGFNRALSGSVSRLLSGDTCDG</sequence>
<feature type="signal peptide" evidence="1">
    <location>
        <begin position="1"/>
        <end position="21"/>
    </location>
</feature>
<dbReference type="Proteomes" id="UP001501671">
    <property type="component" value="Unassembled WGS sequence"/>
</dbReference>
<dbReference type="RefSeq" id="WP_345247642.1">
    <property type="nucleotide sequence ID" value="NZ_BAABFO010000005.1"/>
</dbReference>
<evidence type="ECO:0000256" key="1">
    <source>
        <dbReference type="SAM" id="SignalP"/>
    </source>
</evidence>
<reference evidence="3" key="1">
    <citation type="journal article" date="2019" name="Int. J. Syst. Evol. Microbiol.">
        <title>The Global Catalogue of Microorganisms (GCM) 10K type strain sequencing project: providing services to taxonomists for standard genome sequencing and annotation.</title>
        <authorList>
            <consortium name="The Broad Institute Genomics Platform"/>
            <consortium name="The Broad Institute Genome Sequencing Center for Infectious Disease"/>
            <person name="Wu L."/>
            <person name="Ma J."/>
        </authorList>
    </citation>
    <scope>NUCLEOTIDE SEQUENCE [LARGE SCALE GENOMIC DNA]</scope>
    <source>
        <strain evidence="3">JCM 17666</strain>
    </source>
</reference>
<evidence type="ECO:0000313" key="2">
    <source>
        <dbReference type="EMBL" id="GAA4328131.1"/>
    </source>
</evidence>
<dbReference type="PROSITE" id="PS51257">
    <property type="entry name" value="PROKAR_LIPOPROTEIN"/>
    <property type="match status" value="1"/>
</dbReference>
<proteinExistence type="predicted"/>
<comment type="caution">
    <text evidence="2">The sequence shown here is derived from an EMBL/GenBank/DDBJ whole genome shotgun (WGS) entry which is preliminary data.</text>
</comment>
<keyword evidence="3" id="KW-1185">Reference proteome</keyword>
<name>A0ABP8GQE7_9BURK</name>